<gene>
    <name evidence="1" type="ORF">G6F64_004527</name>
</gene>
<dbReference type="EMBL" id="JAANQT010000502">
    <property type="protein sequence ID" value="KAG1310482.1"/>
    <property type="molecule type" value="Genomic_DNA"/>
</dbReference>
<reference evidence="1" key="1">
    <citation type="journal article" date="2020" name="Microb. Genom.">
        <title>Genetic diversity of clinical and environmental Mucorales isolates obtained from an investigation of mucormycosis cases among solid organ transplant recipients.</title>
        <authorList>
            <person name="Nguyen M.H."/>
            <person name="Kaul D."/>
            <person name="Muto C."/>
            <person name="Cheng S.J."/>
            <person name="Richter R.A."/>
            <person name="Bruno V.M."/>
            <person name="Liu G."/>
            <person name="Beyhan S."/>
            <person name="Sundermann A.J."/>
            <person name="Mounaud S."/>
            <person name="Pasculle A.W."/>
            <person name="Nierman W.C."/>
            <person name="Driscoll E."/>
            <person name="Cumbie R."/>
            <person name="Clancy C.J."/>
            <person name="Dupont C.L."/>
        </authorList>
    </citation>
    <scope>NUCLEOTIDE SEQUENCE</scope>
    <source>
        <strain evidence="1">GL11</strain>
    </source>
</reference>
<organism evidence="1 2">
    <name type="scientific">Rhizopus oryzae</name>
    <name type="common">Mucormycosis agent</name>
    <name type="synonym">Rhizopus arrhizus var. delemar</name>
    <dbReference type="NCBI Taxonomy" id="64495"/>
    <lineage>
        <taxon>Eukaryota</taxon>
        <taxon>Fungi</taxon>
        <taxon>Fungi incertae sedis</taxon>
        <taxon>Mucoromycota</taxon>
        <taxon>Mucoromycotina</taxon>
        <taxon>Mucoromycetes</taxon>
        <taxon>Mucorales</taxon>
        <taxon>Mucorineae</taxon>
        <taxon>Rhizopodaceae</taxon>
        <taxon>Rhizopus</taxon>
    </lineage>
</organism>
<dbReference type="Proteomes" id="UP000716291">
    <property type="component" value="Unassembled WGS sequence"/>
</dbReference>
<name>A0A9P7BTY1_RHIOR</name>
<comment type="caution">
    <text evidence="1">The sequence shown here is derived from an EMBL/GenBank/DDBJ whole genome shotgun (WGS) entry which is preliminary data.</text>
</comment>
<proteinExistence type="predicted"/>
<protein>
    <submittedName>
        <fullName evidence="1">Uncharacterized protein</fullName>
    </submittedName>
</protein>
<dbReference type="OrthoDB" id="2224699at2759"/>
<sequence>MMKNYPKAGGNINGMDVSKMLFDYRCSVISMVKTEGLIFAEKNIMELAACFNMLLITDDQHNSLQVKYFGGTLLDRILKEVTHFDYTFTMIDTVYLAISKIVYDIQRGVLLLEMGMIKLLELSVKEEITIYEKKIIKGIACMLNFIPKNEVDVSKLGESELWSTYYNPLLTSILSETQDNILLRWTNKAAEDYTSKRPDAIISAMNNNESLCLGYGECKLGNVSRKALSMDVFRYTVK</sequence>
<keyword evidence="2" id="KW-1185">Reference proteome</keyword>
<evidence type="ECO:0000313" key="1">
    <source>
        <dbReference type="EMBL" id="KAG1310482.1"/>
    </source>
</evidence>
<accession>A0A9P7BTY1</accession>
<evidence type="ECO:0000313" key="2">
    <source>
        <dbReference type="Proteomes" id="UP000716291"/>
    </source>
</evidence>
<dbReference type="AlphaFoldDB" id="A0A9P7BTY1"/>